<organism evidence="2 3">
    <name type="scientific">Gigaspora rosea</name>
    <dbReference type="NCBI Taxonomy" id="44941"/>
    <lineage>
        <taxon>Eukaryota</taxon>
        <taxon>Fungi</taxon>
        <taxon>Fungi incertae sedis</taxon>
        <taxon>Mucoromycota</taxon>
        <taxon>Glomeromycotina</taxon>
        <taxon>Glomeromycetes</taxon>
        <taxon>Diversisporales</taxon>
        <taxon>Gigasporaceae</taxon>
        <taxon>Gigaspora</taxon>
    </lineage>
</organism>
<feature type="region of interest" description="Disordered" evidence="1">
    <location>
        <begin position="41"/>
        <end position="63"/>
    </location>
</feature>
<accession>A0A397VFW1</accession>
<evidence type="ECO:0000313" key="3">
    <source>
        <dbReference type="Proteomes" id="UP000266673"/>
    </source>
</evidence>
<dbReference type="AlphaFoldDB" id="A0A397VFW1"/>
<proteinExistence type="predicted"/>
<gene>
    <name evidence="2" type="ORF">C2G38_2035037</name>
</gene>
<reference evidence="2 3" key="1">
    <citation type="submission" date="2018-06" db="EMBL/GenBank/DDBJ databases">
        <title>Comparative genomics reveals the genomic features of Rhizophagus irregularis, R. cerebriforme, R. diaphanum and Gigaspora rosea, and their symbiotic lifestyle signature.</title>
        <authorList>
            <person name="Morin E."/>
            <person name="San Clemente H."/>
            <person name="Chen E.C.H."/>
            <person name="De La Providencia I."/>
            <person name="Hainaut M."/>
            <person name="Kuo A."/>
            <person name="Kohler A."/>
            <person name="Murat C."/>
            <person name="Tang N."/>
            <person name="Roy S."/>
            <person name="Loubradou J."/>
            <person name="Henrissat B."/>
            <person name="Grigoriev I.V."/>
            <person name="Corradi N."/>
            <person name="Roux C."/>
            <person name="Martin F.M."/>
        </authorList>
    </citation>
    <scope>NUCLEOTIDE SEQUENCE [LARGE SCALE GENOMIC DNA]</scope>
    <source>
        <strain evidence="2 3">DAOM 194757</strain>
    </source>
</reference>
<sequence length="133" mass="15362">MDYIEKTEDLKNYCRFRIGVGKDDEEENKVNGCWKLAEEKGQVKDNESDEKDDGDKMVVSEEDVNTKKGLTNMEDLGRACDLWLEKVNKFVKQLNGVKKKKNLTAWNLLKSIIPRIPVELMEKGLMTKTVNHL</sequence>
<dbReference type="EMBL" id="QKWP01000404">
    <property type="protein sequence ID" value="RIB20688.1"/>
    <property type="molecule type" value="Genomic_DNA"/>
</dbReference>
<name>A0A397VFW1_9GLOM</name>
<comment type="caution">
    <text evidence="2">The sequence shown here is derived from an EMBL/GenBank/DDBJ whole genome shotgun (WGS) entry which is preliminary data.</text>
</comment>
<keyword evidence="3" id="KW-1185">Reference proteome</keyword>
<evidence type="ECO:0000256" key="1">
    <source>
        <dbReference type="SAM" id="MobiDB-lite"/>
    </source>
</evidence>
<dbReference type="Proteomes" id="UP000266673">
    <property type="component" value="Unassembled WGS sequence"/>
</dbReference>
<evidence type="ECO:0000313" key="2">
    <source>
        <dbReference type="EMBL" id="RIB20688.1"/>
    </source>
</evidence>
<protein>
    <submittedName>
        <fullName evidence="2">Uncharacterized protein</fullName>
    </submittedName>
</protein>